<dbReference type="EMBL" id="FR799604">
    <property type="protein sequence ID" value="CBZ33244.1"/>
    <property type="molecule type" value="Genomic_DNA"/>
</dbReference>
<dbReference type="FunFam" id="2.60.40.1180:FF:000055">
    <property type="entry name" value="META domain containing protein"/>
    <property type="match status" value="1"/>
</dbReference>
<dbReference type="Proteomes" id="UP000318447">
    <property type="component" value="Unassembled WGS sequence"/>
</dbReference>
<reference evidence="6" key="3">
    <citation type="submission" date="2011-02" db="EMBL/GenBank/DDBJ databases">
        <title>Whole genome sequencing of Leishmania donovani clinical lines reveals dynamic variation related to drug resistance.</title>
        <authorList>
            <person name="Downing T."/>
            <person name="Imamura H."/>
            <person name="Sanders M."/>
            <person name="Decuypere S."/>
            <person name="Hertz-Fowler C."/>
            <person name="Clark T.G."/>
            <person name="Rijal S."/>
            <person name="Sundar S."/>
            <person name="Quail M.A."/>
            <person name="De Doncker S."/>
            <person name="Maes I."/>
            <person name="Vanaerschot M."/>
            <person name="Stark O."/>
            <person name="Schonian G."/>
            <person name="Dujardin J.C."/>
            <person name="Berriman M."/>
        </authorList>
    </citation>
    <scope>NUCLEOTIDE SEQUENCE [LARGE SCALE GENOMIC DNA]</scope>
    <source>
        <strain evidence="6">BPK282A1</strain>
    </source>
</reference>
<evidence type="ECO:0000313" key="7">
    <source>
        <dbReference type="Proteomes" id="UP000274082"/>
    </source>
</evidence>
<accession>A0A3Q8IAQ3</accession>
<evidence type="ECO:0000259" key="2">
    <source>
        <dbReference type="Pfam" id="PF09149"/>
    </source>
</evidence>
<accession>E9BDB8</accession>
<dbReference type="InterPro" id="IPR005184">
    <property type="entry name" value="DUF306_Meta_HslJ"/>
</dbReference>
<dbReference type="EMBL" id="CP029516">
    <property type="protein sequence ID" value="AYU77859.1"/>
    <property type="molecule type" value="Genomic_DNA"/>
</dbReference>
<dbReference type="VEuPathDB" id="TriTrypDB:LDHU3_17.1390"/>
<reference evidence="4 6" key="1">
    <citation type="journal article" date="2011" name="Genome Res.">
        <title>Whole genome sequencing of multiple Leishmania donovani clinical isolates provides insights into population structure and mechanisms of drug resistance.</title>
        <authorList>
            <person name="Downing T."/>
            <person name="Imamura H."/>
            <person name="Decuypere S."/>
            <person name="Clark T.G."/>
            <person name="Coombs G.H."/>
            <person name="Cotton J.A."/>
            <person name="Hilley J.D."/>
            <person name="de Doncker S."/>
            <person name="Maes I."/>
            <person name="Mottram J.C."/>
            <person name="Quail M.A."/>
            <person name="Rijal S."/>
            <person name="Sanders M."/>
            <person name="Schonian G."/>
            <person name="Stark O."/>
            <person name="Sundar S."/>
            <person name="Vanaerschot M."/>
            <person name="Hertz-Fowler C."/>
            <person name="Dujardin J.C."/>
            <person name="Berriman M."/>
        </authorList>
    </citation>
    <scope>NUCLEOTIDE SEQUENCE [LARGE SCALE GENOMIC DNA]</scope>
    <source>
        <strain evidence="4 6">BPK282A1</strain>
    </source>
</reference>
<gene>
    <name evidence="5" type="ORF">CGC21_4105</name>
    <name evidence="4" type="ORF">LDBPK_170970</name>
    <name evidence="3" type="ORF">LdCL_170015700</name>
</gene>
<protein>
    <submittedName>
        <fullName evidence="3">META domain containing protein</fullName>
    </submittedName>
</protein>
<dbReference type="Gene3D" id="2.40.128.270">
    <property type="match status" value="1"/>
</dbReference>
<reference evidence="5" key="6">
    <citation type="submission" date="2019-02" db="EMBL/GenBank/DDBJ databases">
        <title>FDA dAtabase for Regulatory Grade micrObial Sequences (FDA-ARGOS): Supporting development and validation of Infectious Disease Dx tests.</title>
        <authorList>
            <person name="Duncan R."/>
            <person name="Fisher C."/>
            <person name="Tallon L.J."/>
            <person name="Sadzewicz L."/>
            <person name="Sengamalay N."/>
            <person name="Ott S."/>
            <person name="Godinez A."/>
            <person name="Nagaraj S."/>
            <person name="Nadendla S."/>
            <person name="Sichtig H."/>
        </authorList>
    </citation>
    <scope>NUCLEOTIDE SEQUENCE</scope>
    <source>
        <strain evidence="5">FDAARGOS_361</strain>
    </source>
</reference>
<dbReference type="AlphaFoldDB" id="A0A3Q8IAQ3"/>
<dbReference type="VEuPathDB" id="TriTrypDB:LdBPK_170970.1"/>
<dbReference type="InterPro" id="IPR036310">
    <property type="entry name" value="Smp-1-like_sf"/>
</dbReference>
<feature type="domain" description="DUF306" evidence="1">
    <location>
        <begin position="225"/>
        <end position="327"/>
    </location>
</feature>
<feature type="domain" description="DUF1935" evidence="2">
    <location>
        <begin position="340"/>
        <end position="443"/>
    </location>
</feature>
<dbReference type="OrthoDB" id="269925at2759"/>
<feature type="domain" description="DUF306" evidence="1">
    <location>
        <begin position="119"/>
        <end position="212"/>
    </location>
</feature>
<evidence type="ECO:0000313" key="5">
    <source>
        <dbReference type="EMBL" id="TPP51722.1"/>
    </source>
</evidence>
<dbReference type="Proteomes" id="UP000008980">
    <property type="component" value="Chromosome 17"/>
</dbReference>
<proteinExistence type="predicted"/>
<evidence type="ECO:0000313" key="4">
    <source>
        <dbReference type="EMBL" id="CBZ33244.1"/>
    </source>
</evidence>
<dbReference type="VEuPathDB" id="TriTrypDB:LdCL_170015700"/>
<evidence type="ECO:0000259" key="1">
    <source>
        <dbReference type="Pfam" id="PF03724"/>
    </source>
</evidence>
<evidence type="ECO:0000313" key="8">
    <source>
        <dbReference type="Proteomes" id="UP000318447"/>
    </source>
</evidence>
<dbReference type="PANTHER" id="PTHR47047">
    <property type="entry name" value="PUTATIVE-RELATED-RELATED"/>
    <property type="match status" value="1"/>
</dbReference>
<keyword evidence="7" id="KW-1185">Reference proteome</keyword>
<name>A0A3Q8IAQ3_LEIDO</name>
<dbReference type="OMA" id="HEKKWAF"/>
<reference evidence="3 7" key="4">
    <citation type="journal article" date="2018" name="Sci. Rep.">
        <title>A complete Leishmania donovani reference genome identifies novel genetic variations associated with virulence.</title>
        <authorList>
            <person name="Lypaczewski P."/>
            <person name="Hoshizaki J."/>
            <person name="Zhang W.-W."/>
            <person name="McCall L.-I."/>
            <person name="Torcivia-Rodriguez J."/>
            <person name="Simonyan V."/>
            <person name="Kaur A."/>
            <person name="Dewar K."/>
            <person name="Matlashewski G."/>
        </authorList>
    </citation>
    <scope>NUCLEOTIDE SEQUENCE [LARGE SCALE GENOMIC DNA]</scope>
    <source>
        <strain evidence="3 7">LdCL</strain>
    </source>
</reference>
<dbReference type="EMBL" id="RHLC01000030">
    <property type="protein sequence ID" value="TPP51722.1"/>
    <property type="molecule type" value="Genomic_DNA"/>
</dbReference>
<dbReference type="Pfam" id="PF03724">
    <property type="entry name" value="META"/>
    <property type="match status" value="3"/>
</dbReference>
<dbReference type="GeneID" id="13393388"/>
<dbReference type="KEGG" id="ldo:LDBPK_170970"/>
<reference evidence="4" key="2">
    <citation type="submission" date="2011-01" db="EMBL/GenBank/DDBJ databases">
        <authorList>
            <person name="Zhao B.P."/>
            <person name="Ren Z.A."/>
            <person name="Li C.D."/>
        </authorList>
    </citation>
    <scope>NUCLEOTIDE SEQUENCE</scope>
    <source>
        <strain evidence="4">BPK282A1</strain>
    </source>
</reference>
<dbReference type="PANTHER" id="PTHR47047:SF8">
    <property type="entry name" value="CYSTEINE PEPTIDASE, PUTATIVE-RELATED"/>
    <property type="match status" value="1"/>
</dbReference>
<dbReference type="RefSeq" id="XP_003859951.1">
    <property type="nucleotide sequence ID" value="XM_003859903.1"/>
</dbReference>
<evidence type="ECO:0000313" key="3">
    <source>
        <dbReference type="EMBL" id="AYU77859.1"/>
    </source>
</evidence>
<evidence type="ECO:0000313" key="6">
    <source>
        <dbReference type="Proteomes" id="UP000008980"/>
    </source>
</evidence>
<dbReference type="Pfam" id="PF09149">
    <property type="entry name" value="DUF1935"/>
    <property type="match status" value="1"/>
</dbReference>
<feature type="domain" description="DUF306" evidence="1">
    <location>
        <begin position="9"/>
        <end position="103"/>
    </location>
</feature>
<dbReference type="Gene3D" id="2.60.40.1180">
    <property type="entry name" value="Golgi alpha-mannosidase II"/>
    <property type="match status" value="1"/>
</dbReference>
<organism evidence="3 7">
    <name type="scientific">Leishmania donovani</name>
    <dbReference type="NCBI Taxonomy" id="5661"/>
    <lineage>
        <taxon>Eukaryota</taxon>
        <taxon>Discoba</taxon>
        <taxon>Euglenozoa</taxon>
        <taxon>Kinetoplastea</taxon>
        <taxon>Metakinetoplastina</taxon>
        <taxon>Trypanosomatida</taxon>
        <taxon>Trypanosomatidae</taxon>
        <taxon>Leishmaniinae</taxon>
        <taxon>Leishmania</taxon>
    </lineage>
</organism>
<dbReference type="InterPro" id="IPR013780">
    <property type="entry name" value="Glyco_hydro_b"/>
</dbReference>
<dbReference type="InterPro" id="IPR015232">
    <property type="entry name" value="DUF1935"/>
</dbReference>
<dbReference type="InterPro" id="IPR038670">
    <property type="entry name" value="HslJ-like_sf"/>
</dbReference>
<dbReference type="SUPFAM" id="SSF101601">
    <property type="entry name" value="Smp-1-like"/>
    <property type="match status" value="1"/>
</dbReference>
<dbReference type="Proteomes" id="UP000274082">
    <property type="component" value="Chromosome 17"/>
</dbReference>
<reference evidence="8" key="5">
    <citation type="submission" date="2019-02" db="EMBL/GenBank/DDBJ databases">
        <title>FDA dAtabase for Regulatory Grade micrObial Sequences (FDA-ARGOS): Supporting development and validation of Infectious Disease Dx tests.</title>
        <authorList>
            <person name="Duncan R."/>
            <person name="Fisher C."/>
            <person name="Tallon L."/>
            <person name="Sadzewicz L."/>
            <person name="Sengamalay N."/>
            <person name="Ott S."/>
            <person name="Godinez A."/>
            <person name="Nagaraj S."/>
            <person name="Vavikolanu K."/>
            <person name="Nadendla S."/>
            <person name="Aluvathingal J."/>
            <person name="Sichtig H."/>
        </authorList>
    </citation>
    <scope>NUCLEOTIDE SEQUENCE [LARGE SCALE GENOMIC DNA]</scope>
    <source>
        <strain evidence="8">FDAARGOS_361</strain>
    </source>
</reference>
<sequence length="444" mass="48383">MTTADDVCGAYTLSHCDGRVAPTKAILTIHRCGETLTAHATVANDLRGTVQYENCHIVGSLHSTGNEASPAEESVEQALSKGFADGFNVVVEINQVLLKNANSSFVFARLSKLSDLNGEHAIIAINDQPPNQEMTMTFTPDGNGGSFVTANIANSLRGNCQIDAGLLRGDLATTQSEADESLMQVEKLISEGFHQGFHVCTNESGILLQSSEANIQLCRIVSHNDLEGEYMLKSFNGAAVPTRNQPSIVFKPVNTNEVEISIVVTNRIRGTAALNQNVLSSEEPLMSTRMMGTEEESQLENAFNVGFQYGLETISHGNELTLKNQDCKFVLVKAAAPAAQHGGPTYKGTYCNKCFKTEGNGLLFRIVNEHEKKWAFYNDTEDLRIRVRATFGARSKIEALGNANMCKDDDGRYVVEVTVDPQATEMFIQGDVNGFRVLYDAQPI</sequence>